<protein>
    <submittedName>
        <fullName evidence="1">Uncharacterized protein</fullName>
    </submittedName>
</protein>
<gene>
    <name evidence="1" type="ORF">C8J24_2850</name>
</gene>
<comment type="caution">
    <text evidence="1">The sequence shown here is derived from an EMBL/GenBank/DDBJ whole genome shotgun (WGS) entry which is preliminary data.</text>
</comment>
<proteinExistence type="predicted"/>
<dbReference type="RefSeq" id="WP_031394510.1">
    <property type="nucleotide sequence ID" value="NZ_CP098762.1"/>
</dbReference>
<keyword evidence="2" id="KW-1185">Reference proteome</keyword>
<dbReference type="EMBL" id="PZZN01000003">
    <property type="protein sequence ID" value="PTM44643.1"/>
    <property type="molecule type" value="Genomic_DNA"/>
</dbReference>
<reference evidence="1 2" key="1">
    <citation type="submission" date="2018-04" db="EMBL/GenBank/DDBJ databases">
        <title>Genomic Encyclopedia of Type Strains, Phase III (KMG-III): the genomes of soil and plant-associated and newly described type strains.</title>
        <authorList>
            <person name="Whitman W."/>
        </authorList>
    </citation>
    <scope>NUCLEOTIDE SEQUENCE [LARGE SCALE GENOMIC DNA]</scope>
    <source>
        <strain evidence="1 2">NW12</strain>
    </source>
</reference>
<dbReference type="AlphaFoldDB" id="A0A2T4YMK5"/>
<dbReference type="GeneID" id="93689955"/>
<accession>A0A2T4YMK5</accession>
<evidence type="ECO:0000313" key="2">
    <source>
        <dbReference type="Proteomes" id="UP000240996"/>
    </source>
</evidence>
<sequence length="108" mass="11040">MRVAIKSVPSSAPISAPTLPPLVDNPFAPEVFATGLAGLANLSGVIVLTLESARCDHTRDAPSVERVVVGRVALTSGAAQDLVAALNQFLEQQGLSPSKAMAAGSTFQ</sequence>
<organism evidence="1 2">
    <name type="scientific">Sphingomonas aerolata</name>
    <dbReference type="NCBI Taxonomy" id="185951"/>
    <lineage>
        <taxon>Bacteria</taxon>
        <taxon>Pseudomonadati</taxon>
        <taxon>Pseudomonadota</taxon>
        <taxon>Alphaproteobacteria</taxon>
        <taxon>Sphingomonadales</taxon>
        <taxon>Sphingomonadaceae</taxon>
        <taxon>Sphingomonas</taxon>
    </lineage>
</organism>
<name>A0A2T4YMK5_9SPHN</name>
<dbReference type="Proteomes" id="UP000240996">
    <property type="component" value="Unassembled WGS sequence"/>
</dbReference>
<evidence type="ECO:0000313" key="1">
    <source>
        <dbReference type="EMBL" id="PTM44643.1"/>
    </source>
</evidence>